<name>A0A1T2KZD9_9GAMM</name>
<protein>
    <submittedName>
        <fullName evidence="2">Uncharacterized protein</fullName>
    </submittedName>
</protein>
<dbReference type="Proteomes" id="UP000191110">
    <property type="component" value="Unassembled WGS sequence"/>
</dbReference>
<dbReference type="EMBL" id="MPRL01000114">
    <property type="protein sequence ID" value="OOZ38218.1"/>
    <property type="molecule type" value="Genomic_DNA"/>
</dbReference>
<keyword evidence="3" id="KW-1185">Reference proteome</keyword>
<evidence type="ECO:0000313" key="3">
    <source>
        <dbReference type="Proteomes" id="UP000191110"/>
    </source>
</evidence>
<dbReference type="AlphaFoldDB" id="A0A1T2KZD9"/>
<comment type="caution">
    <text evidence="2">The sequence shown here is derived from an EMBL/GenBank/DDBJ whole genome shotgun (WGS) entry which is preliminary data.</text>
</comment>
<gene>
    <name evidence="2" type="ORF">BOW53_16260</name>
</gene>
<evidence type="ECO:0000256" key="1">
    <source>
        <dbReference type="SAM" id="Phobius"/>
    </source>
</evidence>
<reference evidence="2 3" key="1">
    <citation type="submission" date="2016-11" db="EMBL/GenBank/DDBJ databases">
        <title>Mixed transmission modes and dynamic genome evolution in an obligate animal-bacterial symbiosis.</title>
        <authorList>
            <person name="Russell S.L."/>
            <person name="Corbett-Detig R.B."/>
            <person name="Cavanaugh C.M."/>
        </authorList>
    </citation>
    <scope>NUCLEOTIDE SEQUENCE [LARGE SCALE GENOMIC DNA]</scope>
    <source>
        <strain evidence="2">Sveles-Q1</strain>
    </source>
</reference>
<organism evidence="2 3">
    <name type="scientific">Solemya pervernicosa gill symbiont</name>
    <dbReference type="NCBI Taxonomy" id="642797"/>
    <lineage>
        <taxon>Bacteria</taxon>
        <taxon>Pseudomonadati</taxon>
        <taxon>Pseudomonadota</taxon>
        <taxon>Gammaproteobacteria</taxon>
        <taxon>sulfur-oxidizing symbionts</taxon>
    </lineage>
</organism>
<proteinExistence type="predicted"/>
<accession>A0A1T2KZD9</accession>
<keyword evidence="1" id="KW-1133">Transmembrane helix</keyword>
<keyword evidence="1" id="KW-0812">Transmembrane</keyword>
<evidence type="ECO:0000313" key="2">
    <source>
        <dbReference type="EMBL" id="OOZ38218.1"/>
    </source>
</evidence>
<sequence length="59" mass="6819">MTDSDIDPRTIKHGILLVIFINFIHTLLLYLLIIDADLVEFSSENGLLLLLITYIQQYI</sequence>
<feature type="transmembrane region" description="Helical" evidence="1">
    <location>
        <begin position="14"/>
        <end position="33"/>
    </location>
</feature>
<keyword evidence="1" id="KW-0472">Membrane</keyword>